<gene>
    <name evidence="1" type="ORF">FB472_1167</name>
</gene>
<dbReference type="AlphaFoldDB" id="A0A8H2PWW5"/>
<sequence>METRSAITPGAFLRQLPERTFVRNSDLPGSNAARRNALSHAAADGNLIRVRNGLYYKGAKSRFGMTRPSNRDVAREVLGSGGVGPAGFSAARHLGLTTQIPAEMHLSFWGPIPEGIDGVRIHKRNNARRRSLNESEIALLEVLRDPQTLVESGWDSLLAVARREFSSGGMRWAKLLESIDGEGPVATRTNFARLRAELVAA</sequence>
<keyword evidence="2" id="KW-1185">Reference proteome</keyword>
<proteinExistence type="predicted"/>
<dbReference type="Proteomes" id="UP000316560">
    <property type="component" value="Unassembled WGS sequence"/>
</dbReference>
<dbReference type="RefSeq" id="WP_141990065.1">
    <property type="nucleotide sequence ID" value="NZ_VFRA01000001.1"/>
</dbReference>
<protein>
    <submittedName>
        <fullName evidence="1">Uncharacterized protein</fullName>
    </submittedName>
</protein>
<comment type="caution">
    <text evidence="1">The sequence shown here is derived from an EMBL/GenBank/DDBJ whole genome shotgun (WGS) entry which is preliminary data.</text>
</comment>
<dbReference type="OrthoDB" id="5118179at2"/>
<dbReference type="EMBL" id="VFRA01000001">
    <property type="protein sequence ID" value="TQO19600.1"/>
    <property type="molecule type" value="Genomic_DNA"/>
</dbReference>
<organism evidence="1 2">
    <name type="scientific">Rhodoglobus vestalii</name>
    <dbReference type="NCBI Taxonomy" id="193384"/>
    <lineage>
        <taxon>Bacteria</taxon>
        <taxon>Bacillati</taxon>
        <taxon>Actinomycetota</taxon>
        <taxon>Actinomycetes</taxon>
        <taxon>Micrococcales</taxon>
        <taxon>Microbacteriaceae</taxon>
        <taxon>Rhodoglobus</taxon>
    </lineage>
</organism>
<evidence type="ECO:0000313" key="1">
    <source>
        <dbReference type="EMBL" id="TQO19600.1"/>
    </source>
</evidence>
<reference evidence="1 2" key="1">
    <citation type="submission" date="2019-06" db="EMBL/GenBank/DDBJ databases">
        <title>Sequencing the genomes of 1000 actinobacteria strains.</title>
        <authorList>
            <person name="Klenk H.-P."/>
        </authorList>
    </citation>
    <scope>NUCLEOTIDE SEQUENCE [LARGE SCALE GENOMIC DNA]</scope>
    <source>
        <strain evidence="1 2">DSM 21947</strain>
    </source>
</reference>
<accession>A0A8H2PWW5</accession>
<name>A0A8H2PWW5_9MICO</name>
<evidence type="ECO:0000313" key="2">
    <source>
        <dbReference type="Proteomes" id="UP000316560"/>
    </source>
</evidence>